<gene>
    <name evidence="1" type="ORF">NCTC13315_00163</name>
</gene>
<dbReference type="InterPro" id="IPR025543">
    <property type="entry name" value="Dodecin-like"/>
</dbReference>
<evidence type="ECO:0000313" key="1">
    <source>
        <dbReference type="EMBL" id="STX27657.1"/>
    </source>
</evidence>
<dbReference type="OrthoDB" id="5639128at2"/>
<keyword evidence="2" id="KW-1185">Reference proteome</keyword>
<dbReference type="Gene3D" id="3.30.1660.10">
    <property type="entry name" value="Flavin-binding protein dodecin"/>
    <property type="match status" value="1"/>
</dbReference>
<name>A0A378HXM8_9GAMM</name>
<proteinExistence type="predicted"/>
<sequence>MIISKTRDYTGFSEESLNEAISKALEKAEEHSHFEVIEARSSQFADNKRHYYVTLATFCE</sequence>
<dbReference type="InterPro" id="IPR036694">
    <property type="entry name" value="Dodecin-like_sf"/>
</dbReference>
<dbReference type="EMBL" id="UGNV01000001">
    <property type="protein sequence ID" value="STX27657.1"/>
    <property type="molecule type" value="Genomic_DNA"/>
</dbReference>
<dbReference type="SUPFAM" id="SSF89807">
    <property type="entry name" value="Dodecin-like"/>
    <property type="match status" value="1"/>
</dbReference>
<dbReference type="AlphaFoldDB" id="A0A378HXM8"/>
<organism evidence="1 2">
    <name type="scientific">Legionella beliardensis</name>
    <dbReference type="NCBI Taxonomy" id="91822"/>
    <lineage>
        <taxon>Bacteria</taxon>
        <taxon>Pseudomonadati</taxon>
        <taxon>Pseudomonadota</taxon>
        <taxon>Gammaproteobacteria</taxon>
        <taxon>Legionellales</taxon>
        <taxon>Legionellaceae</taxon>
        <taxon>Legionella</taxon>
    </lineage>
</organism>
<dbReference type="RefSeq" id="WP_115301454.1">
    <property type="nucleotide sequence ID" value="NZ_CAAAHO010000003.1"/>
</dbReference>
<evidence type="ECO:0008006" key="3">
    <source>
        <dbReference type="Google" id="ProtNLM"/>
    </source>
</evidence>
<evidence type="ECO:0000313" key="2">
    <source>
        <dbReference type="Proteomes" id="UP000254968"/>
    </source>
</evidence>
<reference evidence="1 2" key="1">
    <citation type="submission" date="2018-06" db="EMBL/GenBank/DDBJ databases">
        <authorList>
            <consortium name="Pathogen Informatics"/>
            <person name="Doyle S."/>
        </authorList>
    </citation>
    <scope>NUCLEOTIDE SEQUENCE [LARGE SCALE GENOMIC DNA]</scope>
    <source>
        <strain evidence="1 2">NCTC13315</strain>
    </source>
</reference>
<accession>A0A378HXM8</accession>
<dbReference type="Proteomes" id="UP000254968">
    <property type="component" value="Unassembled WGS sequence"/>
</dbReference>
<protein>
    <recommendedName>
        <fullName evidence="3">Protein with a Dodecin-like topology</fullName>
    </recommendedName>
</protein>